<sequence length="206" mass="22729">MLRCVPVLSLKFTHRTYVVSSGDGFSALKAREFEMEIAARQADPAKTQGAGEILHAIRGSYDIVAVRRARRVHQSLSSTPWTASLCVWDCIRVIMGRNPRRTGLPPHRSWTGVCVVLASLIVLFFGFSGPASSTSGEKVEEEPDRLSRWQQSGQMRTIFIESWARVKTLSLSGKILLPFVDRFLVQWPALEGKGGGKAEFVGALVA</sequence>
<keyword evidence="6" id="KW-0812">Transmembrane</keyword>
<organism evidence="12 13">
    <name type="scientific">Endocarpon pusillum</name>
    <dbReference type="NCBI Taxonomy" id="364733"/>
    <lineage>
        <taxon>Eukaryota</taxon>
        <taxon>Fungi</taxon>
        <taxon>Dikarya</taxon>
        <taxon>Ascomycota</taxon>
        <taxon>Pezizomycotina</taxon>
        <taxon>Eurotiomycetes</taxon>
        <taxon>Chaetothyriomycetidae</taxon>
        <taxon>Verrucariales</taxon>
        <taxon>Verrucariaceae</taxon>
        <taxon>Endocarpon</taxon>
    </lineage>
</organism>
<keyword evidence="8" id="KW-1133">Transmembrane helix</keyword>
<evidence type="ECO:0000313" key="12">
    <source>
        <dbReference type="EMBL" id="KAF7502428.1"/>
    </source>
</evidence>
<comment type="similarity">
    <text evidence="3 11">Belongs to the ALG14 family.</text>
</comment>
<evidence type="ECO:0000256" key="11">
    <source>
        <dbReference type="RuleBase" id="RU362127"/>
    </source>
</evidence>
<dbReference type="Proteomes" id="UP000606974">
    <property type="component" value="Unassembled WGS sequence"/>
</dbReference>
<dbReference type="AlphaFoldDB" id="A0A8H7A4H5"/>
<evidence type="ECO:0000256" key="6">
    <source>
        <dbReference type="ARBA" id="ARBA00022692"/>
    </source>
</evidence>
<evidence type="ECO:0000256" key="1">
    <source>
        <dbReference type="ARBA" id="ARBA00004389"/>
    </source>
</evidence>
<protein>
    <recommendedName>
        <fullName evidence="5 11">UDP-N-acetylglucosamine transferase subunit ALG14</fullName>
    </recommendedName>
    <alternativeName>
        <fullName evidence="10 11">Asparagine-linked glycosylation protein 14</fullName>
    </alternativeName>
</protein>
<accession>A0A8H7A4H5</accession>
<dbReference type="GO" id="GO:0006488">
    <property type="term" value="P:dolichol-linked oligosaccharide biosynthetic process"/>
    <property type="evidence" value="ECO:0007669"/>
    <property type="project" value="InterPro"/>
</dbReference>
<evidence type="ECO:0000256" key="7">
    <source>
        <dbReference type="ARBA" id="ARBA00022824"/>
    </source>
</evidence>
<dbReference type="Pfam" id="PF08660">
    <property type="entry name" value="Alg14"/>
    <property type="match status" value="1"/>
</dbReference>
<comment type="subcellular location">
    <subcellularLocation>
        <location evidence="1 11">Endoplasmic reticulum membrane</location>
        <topology evidence="1 11">Single-pass membrane protein</topology>
    </subcellularLocation>
    <subcellularLocation>
        <location evidence="2">Nucleus membrane</location>
        <topology evidence="2">Single-pass membrane protein</topology>
    </subcellularLocation>
</comment>
<keyword evidence="9" id="KW-0472">Membrane</keyword>
<dbReference type="GO" id="GO:0031965">
    <property type="term" value="C:nuclear membrane"/>
    <property type="evidence" value="ECO:0007669"/>
    <property type="project" value="UniProtKB-SubCell"/>
</dbReference>
<dbReference type="PANTHER" id="PTHR12154:SF4">
    <property type="entry name" value="UDP-N-ACETYLGLUCOSAMINE TRANSFERASE SUBUNIT ALG14 HOMOLOG"/>
    <property type="match status" value="1"/>
</dbReference>
<evidence type="ECO:0000256" key="2">
    <source>
        <dbReference type="ARBA" id="ARBA00004590"/>
    </source>
</evidence>
<dbReference type="OrthoDB" id="37659at2759"/>
<proteinExistence type="inferred from homology"/>
<keyword evidence="13" id="KW-1185">Reference proteome</keyword>
<gene>
    <name evidence="11" type="primary">ALG14</name>
    <name evidence="12" type="ORF">GJ744_005828</name>
</gene>
<comment type="subunit">
    <text evidence="4 11">Heterodimer with ALG13 to form a functional enzyme.</text>
</comment>
<dbReference type="EMBL" id="JAACFV010000254">
    <property type="protein sequence ID" value="KAF7502428.1"/>
    <property type="molecule type" value="Genomic_DNA"/>
</dbReference>
<evidence type="ECO:0000256" key="10">
    <source>
        <dbReference type="ARBA" id="ARBA00032062"/>
    </source>
</evidence>
<comment type="caution">
    <text evidence="12">The sequence shown here is derived from an EMBL/GenBank/DDBJ whole genome shotgun (WGS) entry which is preliminary data.</text>
</comment>
<evidence type="ECO:0000313" key="13">
    <source>
        <dbReference type="Proteomes" id="UP000606974"/>
    </source>
</evidence>
<dbReference type="InterPro" id="IPR013969">
    <property type="entry name" value="Oligosacch_biosynth_Alg14"/>
</dbReference>
<dbReference type="GO" id="GO:0043541">
    <property type="term" value="C:UDP-N-acetylglucosamine transferase complex"/>
    <property type="evidence" value="ECO:0007669"/>
    <property type="project" value="TreeGrafter"/>
</dbReference>
<name>A0A8H7A4H5_9EURO</name>
<evidence type="ECO:0000256" key="9">
    <source>
        <dbReference type="ARBA" id="ARBA00023136"/>
    </source>
</evidence>
<dbReference type="PANTHER" id="PTHR12154">
    <property type="entry name" value="GLYCOSYL TRANSFERASE-RELATED"/>
    <property type="match status" value="1"/>
</dbReference>
<evidence type="ECO:0000256" key="3">
    <source>
        <dbReference type="ARBA" id="ARBA00009731"/>
    </source>
</evidence>
<reference evidence="12" key="1">
    <citation type="submission" date="2020-02" db="EMBL/GenBank/DDBJ databases">
        <authorList>
            <person name="Palmer J.M."/>
        </authorList>
    </citation>
    <scope>NUCLEOTIDE SEQUENCE</scope>
    <source>
        <strain evidence="12">EPUS1.4</strain>
        <tissue evidence="12">Thallus</tissue>
    </source>
</reference>
<comment type="function">
    <text evidence="11">Involved in protein N-glycosylation. Essential for the second step of the dolichol-linked oligosaccharide pathway. Anchors the catalytic subunit ALG13 to the ER.</text>
</comment>
<evidence type="ECO:0000256" key="5">
    <source>
        <dbReference type="ARBA" id="ARBA00017467"/>
    </source>
</evidence>
<keyword evidence="7 11" id="KW-0256">Endoplasmic reticulum</keyword>
<evidence type="ECO:0000256" key="8">
    <source>
        <dbReference type="ARBA" id="ARBA00022989"/>
    </source>
</evidence>
<dbReference type="GO" id="GO:0004577">
    <property type="term" value="F:N-acetylglucosaminyldiphosphodolichol N-acetylglucosaminyltransferase activity"/>
    <property type="evidence" value="ECO:0007669"/>
    <property type="project" value="TreeGrafter"/>
</dbReference>
<evidence type="ECO:0000256" key="4">
    <source>
        <dbReference type="ARBA" id="ARBA00011335"/>
    </source>
</evidence>